<sequence length="63" mass="6866">MNDMTACASLDSAVLSSAPVMLLQPKVENWVVVYAHGGLIAEFSDEASARREAEQWAGICLRR</sequence>
<reference evidence="2" key="1">
    <citation type="submission" date="2016-10" db="EMBL/GenBank/DDBJ databases">
        <authorList>
            <person name="de Groot N.N."/>
        </authorList>
    </citation>
    <scope>NUCLEOTIDE SEQUENCE [LARGE SCALE GENOMIC DNA]</scope>
    <source>
        <strain evidence="2">DSM 15758</strain>
    </source>
</reference>
<name>A0A1G5NBS0_9PSED</name>
<organism evidence="1 2">
    <name type="scientific">Pseudomonas oryzihabitans</name>
    <dbReference type="NCBI Taxonomy" id="47885"/>
    <lineage>
        <taxon>Bacteria</taxon>
        <taxon>Pseudomonadati</taxon>
        <taxon>Pseudomonadota</taxon>
        <taxon>Gammaproteobacteria</taxon>
        <taxon>Pseudomonadales</taxon>
        <taxon>Pseudomonadaceae</taxon>
        <taxon>Pseudomonas</taxon>
    </lineage>
</organism>
<gene>
    <name evidence="1" type="ORF">SAMN05216279_105155</name>
</gene>
<comment type="caution">
    <text evidence="1">The sequence shown here is derived from an EMBL/GenBank/DDBJ whole genome shotgun (WGS) entry which is preliminary data.</text>
</comment>
<proteinExistence type="predicted"/>
<dbReference type="Proteomes" id="UP000183046">
    <property type="component" value="Unassembled WGS sequence"/>
</dbReference>
<protein>
    <submittedName>
        <fullName evidence="1">Uncharacterized protein</fullName>
    </submittedName>
</protein>
<accession>A0A1G5NBS0</accession>
<dbReference type="EMBL" id="FMWB01000005">
    <property type="protein sequence ID" value="SCZ34865.1"/>
    <property type="molecule type" value="Genomic_DNA"/>
</dbReference>
<evidence type="ECO:0000313" key="1">
    <source>
        <dbReference type="EMBL" id="SCZ34865.1"/>
    </source>
</evidence>
<dbReference type="OrthoDB" id="6903708at2"/>
<dbReference type="RefSeq" id="WP_132832793.1">
    <property type="nucleotide sequence ID" value="NZ_CP183397.1"/>
</dbReference>
<evidence type="ECO:0000313" key="2">
    <source>
        <dbReference type="Proteomes" id="UP000183046"/>
    </source>
</evidence>
<dbReference type="AlphaFoldDB" id="A0A1G5NBS0"/>